<dbReference type="InterPro" id="IPR051760">
    <property type="entry name" value="KMT5A"/>
</dbReference>
<dbReference type="SMART" id="SM00317">
    <property type="entry name" value="SET"/>
    <property type="match status" value="1"/>
</dbReference>
<dbReference type="Proteomes" id="UP000751190">
    <property type="component" value="Unassembled WGS sequence"/>
</dbReference>
<dbReference type="PANTHER" id="PTHR46167">
    <property type="entry name" value="N-LYSINE METHYLTRANSFERASE KMT5A"/>
    <property type="match status" value="1"/>
</dbReference>
<evidence type="ECO:0000313" key="3">
    <source>
        <dbReference type="Proteomes" id="UP000751190"/>
    </source>
</evidence>
<evidence type="ECO:0000313" key="2">
    <source>
        <dbReference type="EMBL" id="KAG8467062.1"/>
    </source>
</evidence>
<name>A0A8J6C9Z7_DIALT</name>
<gene>
    <name evidence="2" type="ORF">KFE25_000378</name>
</gene>
<dbReference type="GO" id="GO:0005634">
    <property type="term" value="C:nucleus"/>
    <property type="evidence" value="ECO:0007669"/>
    <property type="project" value="TreeGrafter"/>
</dbReference>
<dbReference type="InterPro" id="IPR046341">
    <property type="entry name" value="SET_dom_sf"/>
</dbReference>
<dbReference type="SUPFAM" id="SSF82199">
    <property type="entry name" value="SET domain"/>
    <property type="match status" value="1"/>
</dbReference>
<evidence type="ECO:0000259" key="1">
    <source>
        <dbReference type="PROSITE" id="PS50280"/>
    </source>
</evidence>
<dbReference type="Gene3D" id="2.170.270.10">
    <property type="entry name" value="SET domain"/>
    <property type="match status" value="1"/>
</dbReference>
<organism evidence="2 3">
    <name type="scientific">Diacronema lutheri</name>
    <name type="common">Unicellular marine alga</name>
    <name type="synonym">Monochrysis lutheri</name>
    <dbReference type="NCBI Taxonomy" id="2081491"/>
    <lineage>
        <taxon>Eukaryota</taxon>
        <taxon>Haptista</taxon>
        <taxon>Haptophyta</taxon>
        <taxon>Pavlovophyceae</taxon>
        <taxon>Pavlovales</taxon>
        <taxon>Pavlovaceae</taxon>
        <taxon>Diacronema</taxon>
    </lineage>
</organism>
<reference evidence="2" key="1">
    <citation type="submission" date="2021-05" db="EMBL/GenBank/DDBJ databases">
        <title>The genome of the haptophyte Pavlova lutheri (Diacronema luteri, Pavlovales) - a model for lipid biosynthesis in eukaryotic algae.</title>
        <authorList>
            <person name="Hulatt C.J."/>
            <person name="Posewitz M.C."/>
        </authorList>
    </citation>
    <scope>NUCLEOTIDE SEQUENCE</scope>
    <source>
        <strain evidence="2">NIVA-4/92</strain>
    </source>
</reference>
<dbReference type="AlphaFoldDB" id="A0A8J6C9Z7"/>
<dbReference type="PANTHER" id="PTHR46167:SF1">
    <property type="entry name" value="N-LYSINE METHYLTRANSFERASE KMT5A"/>
    <property type="match status" value="1"/>
</dbReference>
<proteinExistence type="predicted"/>
<dbReference type="GO" id="GO:0006357">
    <property type="term" value="P:regulation of transcription by RNA polymerase II"/>
    <property type="evidence" value="ECO:0007669"/>
    <property type="project" value="TreeGrafter"/>
</dbReference>
<dbReference type="PROSITE" id="PS50280">
    <property type="entry name" value="SET"/>
    <property type="match status" value="1"/>
</dbReference>
<protein>
    <recommendedName>
        <fullName evidence="1">SET domain-containing protein</fullName>
    </recommendedName>
</protein>
<accession>A0A8J6C9Z7</accession>
<dbReference type="OrthoDB" id="308383at2759"/>
<dbReference type="InterPro" id="IPR001214">
    <property type="entry name" value="SET_dom"/>
</dbReference>
<dbReference type="GO" id="GO:0042799">
    <property type="term" value="F:histone H4K20 methyltransferase activity"/>
    <property type="evidence" value="ECO:0007669"/>
    <property type="project" value="TreeGrafter"/>
</dbReference>
<comment type="caution">
    <text evidence="2">The sequence shown here is derived from an EMBL/GenBank/DDBJ whole genome shotgun (WGS) entry which is preliminary data.</text>
</comment>
<feature type="domain" description="SET" evidence="1">
    <location>
        <begin position="50"/>
        <end position="187"/>
    </location>
</feature>
<keyword evidence="3" id="KW-1185">Reference proteome</keyword>
<dbReference type="EMBL" id="JAGTXO010000006">
    <property type="protein sequence ID" value="KAG8467062.1"/>
    <property type="molecule type" value="Genomic_DNA"/>
</dbReference>
<dbReference type="GO" id="GO:0005700">
    <property type="term" value="C:polytene chromosome"/>
    <property type="evidence" value="ECO:0007669"/>
    <property type="project" value="TreeGrafter"/>
</dbReference>
<dbReference type="Pfam" id="PF00856">
    <property type="entry name" value="SET"/>
    <property type="match status" value="1"/>
</dbReference>
<sequence length="200" mass="21759">MAAAAFALMSAGFQPPAPGPRAPLHASPMLRMCAVGHVSLVVDEEGAASAGVAIRPSPGRGLGAFSTRDRGVGELVGDYVGEVMSEREKDARYLNIGTRTDADELWLRSRRERGVRTSGEYILAVGSGIFIDAEDPQCANWCRYLNHDARPNVALKTLPRGLEGRPRAWFVTTRRILAGEELVFDYGDDYWNQPGDVKPS</sequence>